<dbReference type="SUPFAM" id="SSF88946">
    <property type="entry name" value="Sigma2 domain of RNA polymerase sigma factors"/>
    <property type="match status" value="1"/>
</dbReference>
<comment type="caution">
    <text evidence="7">The sequence shown here is derived from an EMBL/GenBank/DDBJ whole genome shotgun (WGS) entry which is preliminary data.</text>
</comment>
<dbReference type="Proteomes" id="UP000772618">
    <property type="component" value="Unassembled WGS sequence"/>
</dbReference>
<dbReference type="SUPFAM" id="SSF88659">
    <property type="entry name" value="Sigma3 and sigma4 domains of RNA polymerase sigma factors"/>
    <property type="match status" value="1"/>
</dbReference>
<dbReference type="PANTHER" id="PTHR43133:SF25">
    <property type="entry name" value="RNA POLYMERASE SIGMA FACTOR RFAY-RELATED"/>
    <property type="match status" value="1"/>
</dbReference>
<comment type="similarity">
    <text evidence="1">Belongs to the sigma-70 factor family. ECF subfamily.</text>
</comment>
<feature type="domain" description="RNA polymerase sigma factor 70 region 4 type 2" evidence="6">
    <location>
        <begin position="131"/>
        <end position="163"/>
    </location>
</feature>
<evidence type="ECO:0000313" key="7">
    <source>
        <dbReference type="EMBL" id="MBT1705678.1"/>
    </source>
</evidence>
<evidence type="ECO:0000313" key="8">
    <source>
        <dbReference type="Proteomes" id="UP000772618"/>
    </source>
</evidence>
<dbReference type="Gene3D" id="1.10.1740.10">
    <property type="match status" value="1"/>
</dbReference>
<dbReference type="InterPro" id="IPR007627">
    <property type="entry name" value="RNA_pol_sigma70_r2"/>
</dbReference>
<evidence type="ECO:0000256" key="3">
    <source>
        <dbReference type="ARBA" id="ARBA00023082"/>
    </source>
</evidence>
<dbReference type="InterPro" id="IPR013249">
    <property type="entry name" value="RNA_pol_sigma70_r4_t2"/>
</dbReference>
<sequence>MNVEHMSVTELTQEIINLQPTLRVFTHRFTRDRDESLDLVQDTLMKALMYKDKFKEETNLKGWLFTIMRNTFINNYRKTQRARTSNDDTKELYHLNVKDDHTFNGPDKKFEYEDIWKNVHELKEEFLIPFKMHTSGYKYHEIAEHLNIPIGTVKNRIFHARQEIQKKLTGYY</sequence>
<evidence type="ECO:0000256" key="2">
    <source>
        <dbReference type="ARBA" id="ARBA00023015"/>
    </source>
</evidence>
<keyword evidence="8" id="KW-1185">Reference proteome</keyword>
<proteinExistence type="inferred from homology"/>
<evidence type="ECO:0000256" key="1">
    <source>
        <dbReference type="ARBA" id="ARBA00010641"/>
    </source>
</evidence>
<evidence type="ECO:0000256" key="4">
    <source>
        <dbReference type="ARBA" id="ARBA00023163"/>
    </source>
</evidence>
<dbReference type="Gene3D" id="1.10.10.10">
    <property type="entry name" value="Winged helix-like DNA-binding domain superfamily/Winged helix DNA-binding domain"/>
    <property type="match status" value="1"/>
</dbReference>
<dbReference type="RefSeq" id="WP_254155697.1">
    <property type="nucleotide sequence ID" value="NZ_JAHESD010000063.1"/>
</dbReference>
<dbReference type="EMBL" id="JAHESD010000063">
    <property type="protein sequence ID" value="MBT1705678.1"/>
    <property type="molecule type" value="Genomic_DNA"/>
</dbReference>
<feature type="domain" description="RNA polymerase sigma-70 region 2" evidence="5">
    <location>
        <begin position="18"/>
        <end position="81"/>
    </location>
</feature>
<dbReference type="InterPro" id="IPR013325">
    <property type="entry name" value="RNA_pol_sigma_r2"/>
</dbReference>
<protein>
    <submittedName>
        <fullName evidence="7">RNA polymerase sigma factor</fullName>
    </submittedName>
</protein>
<name>A0ABS5VW84_9BACT</name>
<dbReference type="NCBIfam" id="TIGR02937">
    <property type="entry name" value="sigma70-ECF"/>
    <property type="match status" value="1"/>
</dbReference>
<reference evidence="7 8" key="1">
    <citation type="submission" date="2021-05" db="EMBL/GenBank/DDBJ databases">
        <title>A Polyphasic approach of four new species of the genus Ohtaekwangia: Ohtaekwangia histidinii sp. nov., Ohtaekwangia cretensis sp. nov., Ohtaekwangia indiensis sp. nov., Ohtaekwangia reichenbachii sp. nov. from diverse environment.</title>
        <authorList>
            <person name="Octaviana S."/>
        </authorList>
    </citation>
    <scope>NUCLEOTIDE SEQUENCE [LARGE SCALE GENOMIC DNA]</scope>
    <source>
        <strain evidence="7 8">PWU20</strain>
    </source>
</reference>
<keyword evidence="3" id="KW-0731">Sigma factor</keyword>
<keyword evidence="4" id="KW-0804">Transcription</keyword>
<dbReference type="Pfam" id="PF04542">
    <property type="entry name" value="Sigma70_r2"/>
    <property type="match status" value="1"/>
</dbReference>
<keyword evidence="2" id="KW-0805">Transcription regulation</keyword>
<dbReference type="Pfam" id="PF08281">
    <property type="entry name" value="Sigma70_r4_2"/>
    <property type="match status" value="1"/>
</dbReference>
<dbReference type="PANTHER" id="PTHR43133">
    <property type="entry name" value="RNA POLYMERASE ECF-TYPE SIGMA FACTO"/>
    <property type="match status" value="1"/>
</dbReference>
<organism evidence="7 8">
    <name type="scientific">Chryseosolibacter indicus</name>
    <dbReference type="NCBI Taxonomy" id="2782351"/>
    <lineage>
        <taxon>Bacteria</taxon>
        <taxon>Pseudomonadati</taxon>
        <taxon>Bacteroidota</taxon>
        <taxon>Cytophagia</taxon>
        <taxon>Cytophagales</taxon>
        <taxon>Chryseotaleaceae</taxon>
        <taxon>Chryseosolibacter</taxon>
    </lineage>
</organism>
<dbReference type="InterPro" id="IPR039425">
    <property type="entry name" value="RNA_pol_sigma-70-like"/>
</dbReference>
<dbReference type="InterPro" id="IPR014284">
    <property type="entry name" value="RNA_pol_sigma-70_dom"/>
</dbReference>
<dbReference type="InterPro" id="IPR036388">
    <property type="entry name" value="WH-like_DNA-bd_sf"/>
</dbReference>
<evidence type="ECO:0000259" key="5">
    <source>
        <dbReference type="Pfam" id="PF04542"/>
    </source>
</evidence>
<accession>A0ABS5VW84</accession>
<gene>
    <name evidence="7" type="ORF">KK060_20475</name>
</gene>
<dbReference type="InterPro" id="IPR013324">
    <property type="entry name" value="RNA_pol_sigma_r3/r4-like"/>
</dbReference>
<evidence type="ECO:0000259" key="6">
    <source>
        <dbReference type="Pfam" id="PF08281"/>
    </source>
</evidence>